<gene>
    <name evidence="1" type="ORF">P4826_18075</name>
</gene>
<dbReference type="EMBL" id="CP136921">
    <property type="protein sequence ID" value="WOO32269.1"/>
    <property type="molecule type" value="Genomic_DNA"/>
</dbReference>
<accession>A0ABZ0J5V2</accession>
<evidence type="ECO:0000313" key="1">
    <source>
        <dbReference type="EMBL" id="WOO32269.1"/>
    </source>
</evidence>
<name>A0ABZ0J5V2_9BURK</name>
<proteinExistence type="predicted"/>
<organism evidence="1 2">
    <name type="scientific">Diaphorobacter limosus</name>
    <dbReference type="NCBI Taxonomy" id="3036128"/>
    <lineage>
        <taxon>Bacteria</taxon>
        <taxon>Pseudomonadati</taxon>
        <taxon>Pseudomonadota</taxon>
        <taxon>Betaproteobacteria</taxon>
        <taxon>Burkholderiales</taxon>
        <taxon>Comamonadaceae</taxon>
        <taxon>Diaphorobacter</taxon>
    </lineage>
</organism>
<reference evidence="1 2" key="1">
    <citation type="submission" date="2023-03" db="EMBL/GenBank/DDBJ databases">
        <title>Diaphorobacter basophil sp. nov., isolated from a sewage-treatment plant.</title>
        <authorList>
            <person name="Yang K."/>
        </authorList>
    </citation>
    <scope>NUCLEOTIDE SEQUENCE [LARGE SCALE GENOMIC DNA]</scope>
    <source>
        <strain evidence="1 2">Y-1</strain>
    </source>
</reference>
<dbReference type="Proteomes" id="UP001303211">
    <property type="component" value="Chromosome"/>
</dbReference>
<sequence length="315" mass="36031">MTKPLFQWNYIIEGLLPPGISLQQKVQLSDENILLTTREGKLKAYVLGVDDLDRGKQQLSRYLQFAALISLNRVTYSGGSGASIRSKSELGTKPELDITFRPVIPDEAIKAIQPHVIKYLSEISRIHDLYQITITENKFLRLSLDFFYESQISSAYSDEGLIKSIISMEALFNDGSTDISYKLALRAAFILSPIFSDTLTVFNNLKKAYSCRSKIVHGSGADINVDGELQSNICHYNRSALMIFMILLNNPTRQRWPKNKRKDCLMQQIDHAMIDLEKRNLMIQEITHDIPNFNIEVPRSFEGEAHNKPWRFSPW</sequence>
<keyword evidence="2" id="KW-1185">Reference proteome</keyword>
<protein>
    <submittedName>
        <fullName evidence="1">HEPN domain-containing protein</fullName>
    </submittedName>
</protein>
<evidence type="ECO:0000313" key="2">
    <source>
        <dbReference type="Proteomes" id="UP001303211"/>
    </source>
</evidence>
<dbReference type="RefSeq" id="WP_317701734.1">
    <property type="nucleotide sequence ID" value="NZ_CP136921.1"/>
</dbReference>